<accession>A0A167HL50</accession>
<evidence type="ECO:0000313" key="1">
    <source>
        <dbReference type="EMBL" id="OAB78728.1"/>
    </source>
</evidence>
<dbReference type="Proteomes" id="UP000077013">
    <property type="component" value="Unassembled WGS sequence"/>
</dbReference>
<reference evidence="1 2" key="1">
    <citation type="submission" date="2016-02" db="EMBL/GenBank/DDBJ databases">
        <title>Ulvibacter sp. LPB0005, isolated from Thais luteostoma.</title>
        <authorList>
            <person name="Shin S.-K."/>
            <person name="Yi H."/>
        </authorList>
    </citation>
    <scope>NUCLEOTIDE SEQUENCE [LARGE SCALE GENOMIC DNA]</scope>
    <source>
        <strain evidence="1 2">LPB0005</strain>
    </source>
</reference>
<evidence type="ECO:0000313" key="2">
    <source>
        <dbReference type="Proteomes" id="UP000077013"/>
    </source>
</evidence>
<dbReference type="STRING" id="1763537.ULVI_09100"/>
<dbReference type="RefSeq" id="WP_068592009.1">
    <property type="nucleotide sequence ID" value="NZ_LRXL01000037.1"/>
</dbReference>
<proteinExistence type="predicted"/>
<gene>
    <name evidence="1" type="ORF">ULVI_09100</name>
</gene>
<organism evidence="1 2">
    <name type="scientific">Cochleicola gelatinilyticus</name>
    <dbReference type="NCBI Taxonomy" id="1763537"/>
    <lineage>
        <taxon>Bacteria</taxon>
        <taxon>Pseudomonadati</taxon>
        <taxon>Bacteroidota</taxon>
        <taxon>Flavobacteriia</taxon>
        <taxon>Flavobacteriales</taxon>
        <taxon>Flavobacteriaceae</taxon>
        <taxon>Cochleicola</taxon>
    </lineage>
</organism>
<name>A0A167HL50_9FLAO</name>
<keyword evidence="2" id="KW-1185">Reference proteome</keyword>
<protein>
    <submittedName>
        <fullName evidence="1">Uncharacterized protein</fullName>
    </submittedName>
</protein>
<dbReference type="EMBL" id="LRXL01000037">
    <property type="protein sequence ID" value="OAB78728.1"/>
    <property type="molecule type" value="Genomic_DNA"/>
</dbReference>
<dbReference type="OrthoDB" id="1495128at2"/>
<sequence>MISKNINLIEKIENLILELSNLSMHEYLMKVNGFTHLQIALTIKMLEKMKLNIGENNEYDISQEIEKILRWSADSWNWEFVLTKKTWEVIELYKKNNSPNMLLN</sequence>
<dbReference type="AlphaFoldDB" id="A0A167HL50"/>
<comment type="caution">
    <text evidence="1">The sequence shown here is derived from an EMBL/GenBank/DDBJ whole genome shotgun (WGS) entry which is preliminary data.</text>
</comment>